<dbReference type="RefSeq" id="WP_166280393.1">
    <property type="nucleotide sequence ID" value="NZ_JTHE03000027.1"/>
</dbReference>
<reference evidence="1 2" key="1">
    <citation type="journal article" date="2015" name="Genome Announc.">
        <title>Draft Genome Sequence of Filamentous Marine Cyanobacterium Lyngbya confervoides Strain BDU141951.</title>
        <authorList>
            <person name="Chandrababunaidu M.M."/>
            <person name="Sen D."/>
            <person name="Tripathy S."/>
        </authorList>
    </citation>
    <scope>NUCLEOTIDE SEQUENCE [LARGE SCALE GENOMIC DNA]</scope>
    <source>
        <strain evidence="1 2">BDU141951</strain>
    </source>
</reference>
<evidence type="ECO:0000313" key="2">
    <source>
        <dbReference type="Proteomes" id="UP000031561"/>
    </source>
</evidence>
<dbReference type="AlphaFoldDB" id="A0ABD4T0Z2"/>
<comment type="caution">
    <text evidence="1">The sequence shown here is derived from an EMBL/GenBank/DDBJ whole genome shotgun (WGS) entry which is preliminary data.</text>
</comment>
<proteinExistence type="predicted"/>
<organism evidence="1 2">
    <name type="scientific">Lyngbya confervoides BDU141951</name>
    <dbReference type="NCBI Taxonomy" id="1574623"/>
    <lineage>
        <taxon>Bacteria</taxon>
        <taxon>Bacillati</taxon>
        <taxon>Cyanobacteriota</taxon>
        <taxon>Cyanophyceae</taxon>
        <taxon>Oscillatoriophycideae</taxon>
        <taxon>Oscillatoriales</taxon>
        <taxon>Microcoleaceae</taxon>
        <taxon>Lyngbya</taxon>
    </lineage>
</organism>
<dbReference type="Proteomes" id="UP000031561">
    <property type="component" value="Unassembled WGS sequence"/>
</dbReference>
<gene>
    <name evidence="1" type="ORF">QQ91_0004180</name>
</gene>
<protein>
    <submittedName>
        <fullName evidence="1">Uncharacterized protein</fullName>
    </submittedName>
</protein>
<evidence type="ECO:0000313" key="1">
    <source>
        <dbReference type="EMBL" id="MCM1982030.1"/>
    </source>
</evidence>
<dbReference type="EMBL" id="JTHE03000027">
    <property type="protein sequence ID" value="MCM1982030.1"/>
    <property type="molecule type" value="Genomic_DNA"/>
</dbReference>
<sequence>MKLDQSVDQTFIVREVNSLALKSLAIQSQYLYANVYRYWNYAHQLQSIVSTSTRLILYDLDCFTPACVIPLSFEKALNAPFPIPIVDTRLLDQYKSLSLEQSHEKIYDDICKEISDRIVIDLGLSSSQSRFVQCYLQKINLFQSIDFGFQKSIPLIIEANHRFYQYNLSIELLEEVVIKHLPISRLRQITKDHTEYKFILISHYTRLPGINEKIQEQCDNSLFIVDTKSSIFSEIWKQRCDEKFPLYGHQLDKISFFVKRAGQISEIMLPQKVCYEGEKEVTIYGQYKSDGLSTETFPLKFSKVELPFQINDAIFIDSQTNKEQAYLIENRFYQENSVLDVRIRFRFQPGFSPKLEVLDSQNRILKSSLVDRSLSLEVSDSLTFIPSCQISEFRKRKSAEAIQRLIHPDLASQFNRFIACANNIQQSSISTPEIEQTIINLKSAWTNCFRPNNNKFFILVFDKNQDLSPVIHAYNQLETKIKTLNSLVGPSSIPSLKQAYSTFIYILGGGYALTQDIDLDFLFCSETLSRPRKNSIAWDQKILAAAKVACTRHRQELFFKLFRMHTKYRNKHFFETNEYIWGYARLLLWYADIYSFISSKTYQENYTLLLHYCLSLNAKDNRNTSYLKDALISLIYMLTFRERDPQFVNKESQEYLDSKKLCQRLAETPILSRQANLDLPLNHVFENILEGSATQEQVRNMIEID</sequence>
<name>A0ABD4T0Z2_9CYAN</name>
<keyword evidence="2" id="KW-1185">Reference proteome</keyword>
<accession>A0ABD4T0Z2</accession>